<reference evidence="1" key="1">
    <citation type="submission" date="2016-10" db="EMBL/GenBank/DDBJ databases">
        <title>Sequence of Gallionella enrichment culture.</title>
        <authorList>
            <person name="Poehlein A."/>
            <person name="Muehling M."/>
            <person name="Daniel R."/>
        </authorList>
    </citation>
    <scope>NUCLEOTIDE SEQUENCE</scope>
</reference>
<sequence>MFSRLAVLACLISALIGNPASAAHWSAGAGYAFISGSNYVALDYRKGNLAGDLYLLHMGREEPTTKSGPELSMNLLAYLPNYPFFAKAGVVAGWGKRGADAGLGIDMPLSKRLGASKNLAVERRAGHDVGRVT</sequence>
<dbReference type="AlphaFoldDB" id="A0A1J5R2D7"/>
<evidence type="ECO:0000313" key="1">
    <source>
        <dbReference type="EMBL" id="OIQ83907.1"/>
    </source>
</evidence>
<dbReference type="EMBL" id="MLJW01000661">
    <property type="protein sequence ID" value="OIQ83907.1"/>
    <property type="molecule type" value="Genomic_DNA"/>
</dbReference>
<accession>A0A1J5R2D7</accession>
<protein>
    <submittedName>
        <fullName evidence="1">Uncharacterized protein</fullName>
    </submittedName>
</protein>
<gene>
    <name evidence="1" type="ORF">GALL_342810</name>
</gene>
<name>A0A1J5R2D7_9ZZZZ</name>
<proteinExistence type="predicted"/>
<comment type="caution">
    <text evidence="1">The sequence shown here is derived from an EMBL/GenBank/DDBJ whole genome shotgun (WGS) entry which is preliminary data.</text>
</comment>
<organism evidence="1">
    <name type="scientific">mine drainage metagenome</name>
    <dbReference type="NCBI Taxonomy" id="410659"/>
    <lineage>
        <taxon>unclassified sequences</taxon>
        <taxon>metagenomes</taxon>
        <taxon>ecological metagenomes</taxon>
    </lineage>
</organism>